<dbReference type="Pfam" id="PF00126">
    <property type="entry name" value="HTH_1"/>
    <property type="match status" value="1"/>
</dbReference>
<evidence type="ECO:0000256" key="4">
    <source>
        <dbReference type="ARBA" id="ARBA00023163"/>
    </source>
</evidence>
<evidence type="ECO:0000256" key="3">
    <source>
        <dbReference type="ARBA" id="ARBA00023125"/>
    </source>
</evidence>
<dbReference type="EMBL" id="CP093442">
    <property type="protein sequence ID" value="UOF02564.1"/>
    <property type="molecule type" value="Genomic_DNA"/>
</dbReference>
<evidence type="ECO:0000313" key="7">
    <source>
        <dbReference type="Proteomes" id="UP000830116"/>
    </source>
</evidence>
<proteinExistence type="inferred from homology"/>
<dbReference type="SUPFAM" id="SSF46785">
    <property type="entry name" value="Winged helix' DNA-binding domain"/>
    <property type="match status" value="1"/>
</dbReference>
<dbReference type="Pfam" id="PF03466">
    <property type="entry name" value="LysR_substrate"/>
    <property type="match status" value="1"/>
</dbReference>
<gene>
    <name evidence="6" type="ORF">MNR06_06310</name>
</gene>
<keyword evidence="7" id="KW-1185">Reference proteome</keyword>
<dbReference type="PRINTS" id="PR00039">
    <property type="entry name" value="HTHLYSR"/>
</dbReference>
<dbReference type="RefSeq" id="WP_243540218.1">
    <property type="nucleotide sequence ID" value="NZ_CP093442.1"/>
</dbReference>
<keyword evidence="4" id="KW-0804">Transcription</keyword>
<dbReference type="Gene3D" id="3.40.190.290">
    <property type="match status" value="1"/>
</dbReference>
<feature type="domain" description="HTH lysR-type" evidence="5">
    <location>
        <begin position="1"/>
        <end position="60"/>
    </location>
</feature>
<organism evidence="6 7">
    <name type="scientific">Bdellovibrio reynosensis</name>
    <dbReference type="NCBI Taxonomy" id="2835041"/>
    <lineage>
        <taxon>Bacteria</taxon>
        <taxon>Pseudomonadati</taxon>
        <taxon>Bdellovibrionota</taxon>
        <taxon>Bdellovibrionia</taxon>
        <taxon>Bdellovibrionales</taxon>
        <taxon>Pseudobdellovibrionaceae</taxon>
        <taxon>Bdellovibrio</taxon>
    </lineage>
</organism>
<accession>A0ABY4CDM3</accession>
<evidence type="ECO:0000256" key="2">
    <source>
        <dbReference type="ARBA" id="ARBA00023015"/>
    </source>
</evidence>
<dbReference type="InterPro" id="IPR000847">
    <property type="entry name" value="LysR_HTH_N"/>
</dbReference>
<evidence type="ECO:0000256" key="1">
    <source>
        <dbReference type="ARBA" id="ARBA00009437"/>
    </source>
</evidence>
<keyword evidence="2" id="KW-0805">Transcription regulation</keyword>
<dbReference type="InterPro" id="IPR005119">
    <property type="entry name" value="LysR_subst-bd"/>
</dbReference>
<comment type="similarity">
    <text evidence="1">Belongs to the LysR transcriptional regulatory family.</text>
</comment>
<evidence type="ECO:0000259" key="5">
    <source>
        <dbReference type="PROSITE" id="PS50931"/>
    </source>
</evidence>
<protein>
    <submittedName>
        <fullName evidence="6">LysR family transcriptional regulator</fullName>
    </submittedName>
</protein>
<dbReference type="InterPro" id="IPR036390">
    <property type="entry name" value="WH_DNA-bd_sf"/>
</dbReference>
<keyword evidence="3" id="KW-0238">DNA-binding</keyword>
<dbReference type="InterPro" id="IPR050950">
    <property type="entry name" value="HTH-type_LysR_regulators"/>
</dbReference>
<dbReference type="Gene3D" id="1.10.10.10">
    <property type="entry name" value="Winged helix-like DNA-binding domain superfamily/Winged helix DNA-binding domain"/>
    <property type="match status" value="1"/>
</dbReference>
<dbReference type="Proteomes" id="UP000830116">
    <property type="component" value="Chromosome"/>
</dbReference>
<dbReference type="PROSITE" id="PS50931">
    <property type="entry name" value="HTH_LYSR"/>
    <property type="match status" value="1"/>
</dbReference>
<dbReference type="InterPro" id="IPR036388">
    <property type="entry name" value="WH-like_DNA-bd_sf"/>
</dbReference>
<dbReference type="PANTHER" id="PTHR30419">
    <property type="entry name" value="HTH-TYPE TRANSCRIPTIONAL REGULATOR YBHD"/>
    <property type="match status" value="1"/>
</dbReference>
<evidence type="ECO:0000313" key="6">
    <source>
        <dbReference type="EMBL" id="UOF02564.1"/>
    </source>
</evidence>
<dbReference type="SUPFAM" id="SSF53850">
    <property type="entry name" value="Periplasmic binding protein-like II"/>
    <property type="match status" value="1"/>
</dbReference>
<name>A0ABY4CDM3_9BACT</name>
<reference evidence="6" key="1">
    <citation type="submission" date="2022-03" db="EMBL/GenBank/DDBJ databases">
        <title>Genome Identification and Characterization of new species Bdellovibrio reynosense LBG001 sp. nov. from a Mexico soil sample.</title>
        <authorList>
            <person name="Camilli A."/>
            <person name="Ajao Y."/>
            <person name="Guo X."/>
        </authorList>
    </citation>
    <scope>NUCLEOTIDE SEQUENCE</scope>
    <source>
        <strain evidence="6">LBG001</strain>
    </source>
</reference>
<sequence>MKISNLGLSAFLQTAKDLNITNAAKELGLTQSALSQRISLLEADLEVTLFVREPRGLKLTEAGEKLLKFASIQKQLENELLWDIKGSQENIAGHFRLAAYSSVLRSMIIPSLAGLMRAHPGISIDFQSYEMYELPDVLKSAKADLIVMDYKWGKSGLHESVLGYEEFVVIESVKHQSPADVYLDHGPLDNATESFFKNQSKVPKLIRRSFMGDVYGIIDAVELGLGRAVMSRHLVNDNKYVKIVPGYQKYKRPITIHYHDQPYYSRLHSLILKELEKKAPSFLS</sequence>